<comment type="caution">
    <text evidence="2">The sequence shown here is derived from an EMBL/GenBank/DDBJ whole genome shotgun (WGS) entry which is preliminary data.</text>
</comment>
<reference evidence="3" key="1">
    <citation type="submission" date="2022-10" db="EMBL/GenBank/DDBJ databases">
        <title>Genome assembly of Pristionchus species.</title>
        <authorList>
            <person name="Yoshida K."/>
            <person name="Sommer R.J."/>
        </authorList>
    </citation>
    <scope>NUCLEOTIDE SEQUENCE [LARGE SCALE GENOMIC DNA]</scope>
    <source>
        <strain evidence="3">RS5460</strain>
    </source>
</reference>
<protein>
    <recommendedName>
        <fullName evidence="4">ADP ribosylation factor</fullName>
    </recommendedName>
</protein>
<keyword evidence="3" id="KW-1185">Reference proteome</keyword>
<feature type="non-terminal residue" evidence="2">
    <location>
        <position position="213"/>
    </location>
</feature>
<dbReference type="EMBL" id="BTRK01000004">
    <property type="protein sequence ID" value="GMR48612.1"/>
    <property type="molecule type" value="Genomic_DNA"/>
</dbReference>
<feature type="chain" id="PRO_5042973679" description="ADP ribosylation factor" evidence="1">
    <location>
        <begin position="16"/>
        <end position="213"/>
    </location>
</feature>
<dbReference type="InterPro" id="IPR027417">
    <property type="entry name" value="P-loop_NTPase"/>
</dbReference>
<feature type="signal peptide" evidence="1">
    <location>
        <begin position="1"/>
        <end position="15"/>
    </location>
</feature>
<dbReference type="Pfam" id="PF08477">
    <property type="entry name" value="Roc"/>
    <property type="match status" value="1"/>
</dbReference>
<dbReference type="Proteomes" id="UP001328107">
    <property type="component" value="Unassembled WGS sequence"/>
</dbReference>
<evidence type="ECO:0008006" key="4">
    <source>
        <dbReference type="Google" id="ProtNLM"/>
    </source>
</evidence>
<sequence length="213" mass="24190">LLLLLLLLMDRRMSSILPLGNSTRPRTKIAVVGPHMAGKTALSNFLGDYMDSNTEYRPTKGVRIIEFDSNDVEIEGQKILIDVEVWDCSSSEKYRDCWDAMRFGVEGVILVADPNRHSGEDLLMWYEEFVIKMELEKHQVLIVLLEQGEKKTNDGAYADFKLPSKVSAFHLMACNLDHDGDGIRTEFVAFLIGIVEEIVKENGLEEYNRKAYG</sequence>
<organism evidence="2 3">
    <name type="scientific">Pristionchus mayeri</name>
    <dbReference type="NCBI Taxonomy" id="1317129"/>
    <lineage>
        <taxon>Eukaryota</taxon>
        <taxon>Metazoa</taxon>
        <taxon>Ecdysozoa</taxon>
        <taxon>Nematoda</taxon>
        <taxon>Chromadorea</taxon>
        <taxon>Rhabditida</taxon>
        <taxon>Rhabditina</taxon>
        <taxon>Diplogasteromorpha</taxon>
        <taxon>Diplogasteroidea</taxon>
        <taxon>Neodiplogasteridae</taxon>
        <taxon>Pristionchus</taxon>
    </lineage>
</organism>
<evidence type="ECO:0000313" key="3">
    <source>
        <dbReference type="Proteomes" id="UP001328107"/>
    </source>
</evidence>
<keyword evidence="1" id="KW-0732">Signal</keyword>
<feature type="non-terminal residue" evidence="2">
    <location>
        <position position="1"/>
    </location>
</feature>
<proteinExistence type="predicted"/>
<gene>
    <name evidence="2" type="ORF">PMAYCL1PPCAC_18807</name>
</gene>
<name>A0AAN5I1N1_9BILA</name>
<evidence type="ECO:0000256" key="1">
    <source>
        <dbReference type="SAM" id="SignalP"/>
    </source>
</evidence>
<dbReference type="Gene3D" id="3.40.50.300">
    <property type="entry name" value="P-loop containing nucleotide triphosphate hydrolases"/>
    <property type="match status" value="1"/>
</dbReference>
<dbReference type="SUPFAM" id="SSF52540">
    <property type="entry name" value="P-loop containing nucleoside triphosphate hydrolases"/>
    <property type="match status" value="1"/>
</dbReference>
<dbReference type="AlphaFoldDB" id="A0AAN5I1N1"/>
<accession>A0AAN5I1N1</accession>
<evidence type="ECO:0000313" key="2">
    <source>
        <dbReference type="EMBL" id="GMR48612.1"/>
    </source>
</evidence>